<dbReference type="SUPFAM" id="SSF103473">
    <property type="entry name" value="MFS general substrate transporter"/>
    <property type="match status" value="1"/>
</dbReference>
<feature type="transmembrane region" description="Helical" evidence="6">
    <location>
        <begin position="22"/>
        <end position="45"/>
    </location>
</feature>
<feature type="transmembrane region" description="Helical" evidence="6">
    <location>
        <begin position="265"/>
        <end position="284"/>
    </location>
</feature>
<dbReference type="InterPro" id="IPR011701">
    <property type="entry name" value="MFS"/>
</dbReference>
<feature type="transmembrane region" description="Helical" evidence="6">
    <location>
        <begin position="366"/>
        <end position="389"/>
    </location>
</feature>
<dbReference type="GO" id="GO:0005886">
    <property type="term" value="C:plasma membrane"/>
    <property type="evidence" value="ECO:0007669"/>
    <property type="project" value="UniProtKB-SubCell"/>
</dbReference>
<dbReference type="RefSeq" id="WP_054759156.1">
    <property type="nucleotide sequence ID" value="NZ_AYYR01000009.1"/>
</dbReference>
<feature type="transmembrane region" description="Helical" evidence="6">
    <location>
        <begin position="176"/>
        <end position="198"/>
    </location>
</feature>
<evidence type="ECO:0000256" key="1">
    <source>
        <dbReference type="ARBA" id="ARBA00004651"/>
    </source>
</evidence>
<dbReference type="PATRIC" id="fig|1423733.4.peg.3057"/>
<evidence type="ECO:0000256" key="5">
    <source>
        <dbReference type="ARBA" id="ARBA00023136"/>
    </source>
</evidence>
<keyword evidence="3 6" id="KW-0812">Transmembrane</keyword>
<feature type="transmembrane region" description="Helical" evidence="6">
    <location>
        <begin position="123"/>
        <end position="143"/>
    </location>
</feature>
<organism evidence="7 8">
    <name type="scientific">Secundilactobacillus collinoides DSM 20515 = JCM 1123</name>
    <dbReference type="NCBI Taxonomy" id="1423733"/>
    <lineage>
        <taxon>Bacteria</taxon>
        <taxon>Bacillati</taxon>
        <taxon>Bacillota</taxon>
        <taxon>Bacilli</taxon>
        <taxon>Lactobacillales</taxon>
        <taxon>Lactobacillaceae</taxon>
        <taxon>Secundilactobacillus</taxon>
    </lineage>
</organism>
<evidence type="ECO:0000256" key="3">
    <source>
        <dbReference type="ARBA" id="ARBA00022692"/>
    </source>
</evidence>
<dbReference type="InterPro" id="IPR036259">
    <property type="entry name" value="MFS_trans_sf"/>
</dbReference>
<dbReference type="EMBL" id="AYYR01000009">
    <property type="protein sequence ID" value="KRM77575.1"/>
    <property type="molecule type" value="Genomic_DNA"/>
</dbReference>
<feature type="transmembrane region" description="Helical" evidence="6">
    <location>
        <begin position="100"/>
        <end position="117"/>
    </location>
</feature>
<dbReference type="Pfam" id="PF07690">
    <property type="entry name" value="MFS_1"/>
    <property type="match status" value="1"/>
</dbReference>
<keyword evidence="2" id="KW-0813">Transport</keyword>
<feature type="transmembrane region" description="Helical" evidence="6">
    <location>
        <begin position="210"/>
        <end position="230"/>
    </location>
</feature>
<evidence type="ECO:0000313" key="8">
    <source>
        <dbReference type="Proteomes" id="UP000051845"/>
    </source>
</evidence>
<keyword evidence="5 6" id="KW-0472">Membrane</keyword>
<keyword evidence="4 6" id="KW-1133">Transmembrane helix</keyword>
<protein>
    <submittedName>
        <fullName evidence="7">Sugar transport protein</fullName>
    </submittedName>
</protein>
<dbReference type="Proteomes" id="UP000051845">
    <property type="component" value="Unassembled WGS sequence"/>
</dbReference>
<evidence type="ECO:0000256" key="2">
    <source>
        <dbReference type="ARBA" id="ARBA00022448"/>
    </source>
</evidence>
<comment type="caution">
    <text evidence="7">The sequence shown here is derived from an EMBL/GenBank/DDBJ whole genome shotgun (WGS) entry which is preliminary data.</text>
</comment>
<dbReference type="PANTHER" id="PTHR19432">
    <property type="entry name" value="SUGAR TRANSPORTER"/>
    <property type="match status" value="1"/>
</dbReference>
<dbReference type="PANTHER" id="PTHR19432:SF35">
    <property type="entry name" value="SOLUTE CARRIER FAMILY 45 MEMBER 3 ISOFORM X1"/>
    <property type="match status" value="1"/>
</dbReference>
<feature type="transmembrane region" description="Helical" evidence="6">
    <location>
        <begin position="312"/>
        <end position="330"/>
    </location>
</feature>
<evidence type="ECO:0000256" key="6">
    <source>
        <dbReference type="SAM" id="Phobius"/>
    </source>
</evidence>
<name>A0A0R2BEM6_SECCO</name>
<gene>
    <name evidence="7" type="ORF">FC82_GL002931</name>
</gene>
<feature type="transmembrane region" description="Helical" evidence="6">
    <location>
        <begin position="433"/>
        <end position="452"/>
    </location>
</feature>
<feature type="transmembrane region" description="Helical" evidence="6">
    <location>
        <begin position="65"/>
        <end position="88"/>
    </location>
</feature>
<feature type="transmembrane region" description="Helical" evidence="6">
    <location>
        <begin position="401"/>
        <end position="427"/>
    </location>
</feature>
<keyword evidence="7" id="KW-0762">Sugar transport</keyword>
<reference evidence="7 8" key="1">
    <citation type="journal article" date="2015" name="Genome Announc.">
        <title>Expanding the biotechnology potential of lactobacilli through comparative genomics of 213 strains and associated genera.</title>
        <authorList>
            <person name="Sun Z."/>
            <person name="Harris H.M."/>
            <person name="McCann A."/>
            <person name="Guo C."/>
            <person name="Argimon S."/>
            <person name="Zhang W."/>
            <person name="Yang X."/>
            <person name="Jeffery I.B."/>
            <person name="Cooney J.C."/>
            <person name="Kagawa T.F."/>
            <person name="Liu W."/>
            <person name="Song Y."/>
            <person name="Salvetti E."/>
            <person name="Wrobel A."/>
            <person name="Rasinkangas P."/>
            <person name="Parkhill J."/>
            <person name="Rea M.C."/>
            <person name="O'Sullivan O."/>
            <person name="Ritari J."/>
            <person name="Douillard F.P."/>
            <person name="Paul Ross R."/>
            <person name="Yang R."/>
            <person name="Briner A.E."/>
            <person name="Felis G.E."/>
            <person name="de Vos W.M."/>
            <person name="Barrangou R."/>
            <person name="Klaenhammer T.R."/>
            <person name="Caufield P.W."/>
            <person name="Cui Y."/>
            <person name="Zhang H."/>
            <person name="O'Toole P.W."/>
        </authorList>
    </citation>
    <scope>NUCLEOTIDE SEQUENCE [LARGE SCALE GENOMIC DNA]</scope>
    <source>
        <strain evidence="7 8">DSM 20515</strain>
    </source>
</reference>
<proteinExistence type="predicted"/>
<dbReference type="Gene3D" id="1.20.1250.20">
    <property type="entry name" value="MFS general substrate transporter like domains"/>
    <property type="match status" value="1"/>
</dbReference>
<feature type="transmembrane region" description="Helical" evidence="6">
    <location>
        <begin position="342"/>
        <end position="360"/>
    </location>
</feature>
<dbReference type="CDD" id="cd17313">
    <property type="entry name" value="MFS_SLC45_SUC"/>
    <property type="match status" value="1"/>
</dbReference>
<dbReference type="GO" id="GO:0022857">
    <property type="term" value="F:transmembrane transporter activity"/>
    <property type="evidence" value="ECO:0007669"/>
    <property type="project" value="InterPro"/>
</dbReference>
<accession>A0A0R2BEM6</accession>
<sequence length="471" mass="51137">MAQSATDVADGTAKKTTSKKDLLPSLPTSTIFLINFGFLGVQMAFQLQSTNMGRIFQTLGADPNNLGFFFILPPLAGMVVQPLVGYFSDRTWMPKLGRRIPYLLIGAVVAMIVMFLLPNAGSFGFGYGSLAALWFGAITLLFMDLSSNVAMQPFKMMVGDMVNEKQKGFAYSIQSFASNAGALLASIFPFALTALGIANVAKKGTVPNSVIWSFYAGAIILLLCCLLTVFRVKEYDPDTYAKYHGIADNSNHKGIFEALKSAPKVFWTVSVVQFFCWMGFQYLWTYATGAIASNVWHTANASSAGYQAAGNWYGVMSAVQSIAAVIWALVLSRVGNNHHKIFYSASLIMGGIGFGSIFFIHDKYTLFISFILIGCAWAAMNAFPFTFLTNAIEDSENMGTYLGLFNSSICLPQIVASIASFAIFPLLGSHMPTMLLLSGIFLIIGAVTVGIVKEVWARKSDAQEEPADTEN</sequence>
<evidence type="ECO:0000256" key="4">
    <source>
        <dbReference type="ARBA" id="ARBA00022989"/>
    </source>
</evidence>
<evidence type="ECO:0000313" key="7">
    <source>
        <dbReference type="EMBL" id="KRM77575.1"/>
    </source>
</evidence>
<dbReference type="AlphaFoldDB" id="A0A0R2BEM6"/>
<comment type="subcellular location">
    <subcellularLocation>
        <location evidence="1">Cell membrane</location>
        <topology evidence="1">Multi-pass membrane protein</topology>
    </subcellularLocation>
</comment>